<dbReference type="Proteomes" id="UP001328107">
    <property type="component" value="Unassembled WGS sequence"/>
</dbReference>
<dbReference type="GO" id="GO:0005886">
    <property type="term" value="C:plasma membrane"/>
    <property type="evidence" value="ECO:0007669"/>
    <property type="project" value="InterPro"/>
</dbReference>
<keyword evidence="1" id="KW-1133">Transmembrane helix</keyword>
<evidence type="ECO:0000313" key="2">
    <source>
        <dbReference type="EMBL" id="GMR35187.1"/>
    </source>
</evidence>
<accession>A0AAN4ZCE3</accession>
<dbReference type="PANTHER" id="PTHR13411:SF6">
    <property type="entry name" value="PLASMINOGEN RECEPTOR (KT)"/>
    <property type="match status" value="1"/>
</dbReference>
<evidence type="ECO:0000256" key="1">
    <source>
        <dbReference type="SAM" id="Phobius"/>
    </source>
</evidence>
<proteinExistence type="predicted"/>
<gene>
    <name evidence="2" type="ORF">PMAYCL1PPCAC_05382</name>
</gene>
<dbReference type="InterPro" id="IPR019319">
    <property type="entry name" value="Plg-R(KT)"/>
</dbReference>
<feature type="non-terminal residue" evidence="2">
    <location>
        <position position="1"/>
    </location>
</feature>
<organism evidence="2 3">
    <name type="scientific">Pristionchus mayeri</name>
    <dbReference type="NCBI Taxonomy" id="1317129"/>
    <lineage>
        <taxon>Eukaryota</taxon>
        <taxon>Metazoa</taxon>
        <taxon>Ecdysozoa</taxon>
        <taxon>Nematoda</taxon>
        <taxon>Chromadorea</taxon>
        <taxon>Rhabditida</taxon>
        <taxon>Rhabditina</taxon>
        <taxon>Diplogasteromorpha</taxon>
        <taxon>Diplogasteroidea</taxon>
        <taxon>Neodiplogasteridae</taxon>
        <taxon>Pristionchus</taxon>
    </lineage>
</organism>
<evidence type="ECO:0000313" key="3">
    <source>
        <dbReference type="Proteomes" id="UP001328107"/>
    </source>
</evidence>
<keyword evidence="3" id="KW-1185">Reference proteome</keyword>
<keyword evidence="1" id="KW-0472">Membrane</keyword>
<sequence length="143" mass="15741">NRPEMGQSNAKLDVAAALERQQQAQFEAQLAAADLALVRKHALKAARRREHFHWEALAAGTITACFVVVGAMTKTMKEVMIPITIVMMGMGTRYDISIGEQVEIIRDNAEKMLKESPKLLSRPGGSITISEIDQLRAEMFGSS</sequence>
<name>A0AAN4ZCE3_9BILA</name>
<dbReference type="Pfam" id="PF10166">
    <property type="entry name" value="DUF2368"/>
    <property type="match status" value="1"/>
</dbReference>
<comment type="caution">
    <text evidence="2">The sequence shown here is derived from an EMBL/GenBank/DDBJ whole genome shotgun (WGS) entry which is preliminary data.</text>
</comment>
<dbReference type="EMBL" id="BTRK01000002">
    <property type="protein sequence ID" value="GMR35187.1"/>
    <property type="molecule type" value="Genomic_DNA"/>
</dbReference>
<keyword evidence="1" id="KW-0812">Transmembrane</keyword>
<dbReference type="PANTHER" id="PTHR13411">
    <property type="entry name" value="PLASMINOGEN RECEPTOR (KT)"/>
    <property type="match status" value="1"/>
</dbReference>
<reference evidence="3" key="1">
    <citation type="submission" date="2022-10" db="EMBL/GenBank/DDBJ databases">
        <title>Genome assembly of Pristionchus species.</title>
        <authorList>
            <person name="Yoshida K."/>
            <person name="Sommer R.J."/>
        </authorList>
    </citation>
    <scope>NUCLEOTIDE SEQUENCE [LARGE SCALE GENOMIC DNA]</scope>
    <source>
        <strain evidence="3">RS5460</strain>
    </source>
</reference>
<protein>
    <submittedName>
        <fullName evidence="2">Uncharacterized protein</fullName>
    </submittedName>
</protein>
<feature type="transmembrane region" description="Helical" evidence="1">
    <location>
        <begin position="52"/>
        <end position="73"/>
    </location>
</feature>
<dbReference type="AlphaFoldDB" id="A0AAN4ZCE3"/>